<dbReference type="Proteomes" id="UP000241074">
    <property type="component" value="Chromosome"/>
</dbReference>
<dbReference type="AlphaFoldDB" id="A0A2P1PYF3"/>
<proteinExistence type="inferred from homology"/>
<reference evidence="3 4" key="1">
    <citation type="submission" date="2018-03" db="EMBL/GenBank/DDBJ databases">
        <title>Ahniella affigens gen. nov., sp. nov., a gammaproteobacterium isolated from sandy soil near a stream.</title>
        <authorList>
            <person name="Ko Y."/>
            <person name="Kim J.-H."/>
        </authorList>
    </citation>
    <scope>NUCLEOTIDE SEQUENCE [LARGE SCALE GENOMIC DNA]</scope>
    <source>
        <strain evidence="3 4">D13</strain>
    </source>
</reference>
<dbReference type="PANTHER" id="PTHR23416:SF23">
    <property type="entry name" value="ACETYLTRANSFERASE C18B11.09C-RELATED"/>
    <property type="match status" value="1"/>
</dbReference>
<dbReference type="EMBL" id="CP027860">
    <property type="protein sequence ID" value="AVP99871.1"/>
    <property type="molecule type" value="Genomic_DNA"/>
</dbReference>
<keyword evidence="2 3" id="KW-0808">Transferase</keyword>
<gene>
    <name evidence="3" type="ORF">C7S18_23020</name>
</gene>
<evidence type="ECO:0000313" key="4">
    <source>
        <dbReference type="Proteomes" id="UP000241074"/>
    </source>
</evidence>
<evidence type="ECO:0000313" key="3">
    <source>
        <dbReference type="EMBL" id="AVP99871.1"/>
    </source>
</evidence>
<sequence length="181" mass="20116">MTRQRLDRFDNRQFVRGRSALVEALWLVVQGWLFASDLPGSGWRRLLLRWFGAEIGQGVVIKPRVRVKFPWRLQIGDHAWIGEAVWIDNLARVEIGAHACVSQGAYFCTGNHDWRREDFALRTEPIVVGAHAWVGAMAQLAPGATLADGAILAMGSRLSGNTAPDRLYAGCPATDQGPRQR</sequence>
<keyword evidence="4" id="KW-1185">Reference proteome</keyword>
<evidence type="ECO:0000256" key="2">
    <source>
        <dbReference type="ARBA" id="ARBA00022679"/>
    </source>
</evidence>
<dbReference type="Gene3D" id="2.160.10.10">
    <property type="entry name" value="Hexapeptide repeat proteins"/>
    <property type="match status" value="1"/>
</dbReference>
<dbReference type="RefSeq" id="WP_106893790.1">
    <property type="nucleotide sequence ID" value="NZ_CP027860.1"/>
</dbReference>
<dbReference type="GO" id="GO:0008374">
    <property type="term" value="F:O-acyltransferase activity"/>
    <property type="evidence" value="ECO:0007669"/>
    <property type="project" value="TreeGrafter"/>
</dbReference>
<dbReference type="PANTHER" id="PTHR23416">
    <property type="entry name" value="SIALIC ACID SYNTHASE-RELATED"/>
    <property type="match status" value="1"/>
</dbReference>
<dbReference type="KEGG" id="xba:C7S18_23020"/>
<dbReference type="GO" id="GO:0005829">
    <property type="term" value="C:cytosol"/>
    <property type="evidence" value="ECO:0007669"/>
    <property type="project" value="TreeGrafter"/>
</dbReference>
<dbReference type="OrthoDB" id="9815592at2"/>
<dbReference type="SUPFAM" id="SSF51161">
    <property type="entry name" value="Trimeric LpxA-like enzymes"/>
    <property type="match status" value="1"/>
</dbReference>
<accession>A0A2P1PYF3</accession>
<evidence type="ECO:0000256" key="1">
    <source>
        <dbReference type="ARBA" id="ARBA00007274"/>
    </source>
</evidence>
<dbReference type="InterPro" id="IPR011004">
    <property type="entry name" value="Trimer_LpxA-like_sf"/>
</dbReference>
<name>A0A2P1PYF3_9GAMM</name>
<reference evidence="3 4" key="2">
    <citation type="submission" date="2018-03" db="EMBL/GenBank/DDBJ databases">
        <authorList>
            <person name="Keele B.F."/>
        </authorList>
    </citation>
    <scope>NUCLEOTIDE SEQUENCE [LARGE SCALE GENOMIC DNA]</scope>
    <source>
        <strain evidence="3 4">D13</strain>
    </source>
</reference>
<dbReference type="NCBIfam" id="NF007797">
    <property type="entry name" value="PRK10502.1"/>
    <property type="match status" value="1"/>
</dbReference>
<protein>
    <submittedName>
        <fullName evidence="3">Colanic acid biosynthesis acetyltransferase WcaF</fullName>
    </submittedName>
</protein>
<comment type="similarity">
    <text evidence="1">Belongs to the transferase hexapeptide repeat family.</text>
</comment>
<organism evidence="3 4">
    <name type="scientific">Ahniella affigens</name>
    <dbReference type="NCBI Taxonomy" id="2021234"/>
    <lineage>
        <taxon>Bacteria</taxon>
        <taxon>Pseudomonadati</taxon>
        <taxon>Pseudomonadota</taxon>
        <taxon>Gammaproteobacteria</taxon>
        <taxon>Lysobacterales</taxon>
        <taxon>Rhodanobacteraceae</taxon>
        <taxon>Ahniella</taxon>
    </lineage>
</organism>
<dbReference type="InterPro" id="IPR051159">
    <property type="entry name" value="Hexapeptide_acetyltransf"/>
</dbReference>